<name>A0A1D2QLV9_9GAMM</name>
<evidence type="ECO:0000313" key="1">
    <source>
        <dbReference type="EMBL" id="ODS22556.1"/>
    </source>
</evidence>
<dbReference type="STRING" id="62101.AB835_13480"/>
<evidence type="ECO:0008006" key="3">
    <source>
        <dbReference type="Google" id="ProtNLM"/>
    </source>
</evidence>
<sequence>MGLLSNDHEDNYHRFFEEAMNMGCIWSLQHDEGWALCASEKYKQADVIPFWSQPEFAECHIQGDWQEYKVVAISLEEFMDDWLTGMHTDIILVGINWDAELKGEEYEPLDVLHTFESDYLP</sequence>
<dbReference type="Pfam" id="PF11042">
    <property type="entry name" value="DUF2750"/>
    <property type="match status" value="1"/>
</dbReference>
<protein>
    <recommendedName>
        <fullName evidence="3">DUF2750 domain-containing protein</fullName>
    </recommendedName>
</protein>
<organism evidence="1 2">
    <name type="scientific">Candidatus Endobugula sertula</name>
    <name type="common">Bugula neritina bacterial symbiont</name>
    <dbReference type="NCBI Taxonomy" id="62101"/>
    <lineage>
        <taxon>Bacteria</taxon>
        <taxon>Pseudomonadati</taxon>
        <taxon>Pseudomonadota</taxon>
        <taxon>Gammaproteobacteria</taxon>
        <taxon>Cellvibrionales</taxon>
        <taxon>Cellvibrionaceae</taxon>
        <taxon>Candidatus Endobugula</taxon>
    </lineage>
</organism>
<dbReference type="AlphaFoldDB" id="A0A1D2QLV9"/>
<reference evidence="1 2" key="1">
    <citation type="journal article" date="2016" name="Appl. Environ. Microbiol.">
        <title>Lack of Overt Genome Reduction in the Bryostatin-Producing Bryozoan Symbiont "Candidatus Endobugula sertula".</title>
        <authorList>
            <person name="Miller I.J."/>
            <person name="Vanee N."/>
            <person name="Fong S.S."/>
            <person name="Lim-Fong G.E."/>
            <person name="Kwan J.C."/>
        </authorList>
    </citation>
    <scope>NUCLEOTIDE SEQUENCE [LARGE SCALE GENOMIC DNA]</scope>
    <source>
        <strain evidence="1">AB1-4</strain>
    </source>
</reference>
<comment type="caution">
    <text evidence="1">The sequence shown here is derived from an EMBL/GenBank/DDBJ whole genome shotgun (WGS) entry which is preliminary data.</text>
</comment>
<evidence type="ECO:0000313" key="2">
    <source>
        <dbReference type="Proteomes" id="UP000242502"/>
    </source>
</evidence>
<dbReference type="Proteomes" id="UP000242502">
    <property type="component" value="Unassembled WGS sequence"/>
</dbReference>
<proteinExistence type="predicted"/>
<dbReference type="InterPro" id="IPR021284">
    <property type="entry name" value="DUF2750"/>
</dbReference>
<accession>A0A1D2QLV9</accession>
<gene>
    <name evidence="1" type="ORF">AB835_13480</name>
</gene>
<dbReference type="EMBL" id="MDLC01000068">
    <property type="protein sequence ID" value="ODS22556.1"/>
    <property type="molecule type" value="Genomic_DNA"/>
</dbReference>